<evidence type="ECO:0000313" key="2">
    <source>
        <dbReference type="Proteomes" id="UP000184432"/>
    </source>
</evidence>
<gene>
    <name evidence="1" type="ORF">SAMN04488508_109156</name>
</gene>
<dbReference type="STRING" id="570521.SAMN04488508_109156"/>
<sequence length="279" mass="32651">MTDKEALGYINFSKVFQKTKTFIDTHNEKHCDLKAKLNASHRATAELIIRMYVKQLNQAISLGDSFKKGLPGFRTYNSSLASCKGCTVKTILNHKRRLKQAGFISYEQNRGKSGIELWVNMDVFGQRVKNLHPLVHVQQEQVNNNRGVDKLITSKKGVHLSVHKTDNNCVTGTEQEQDMNTEESRIFDSKKQIKDLKKESDSAFSLQLIRNFWRYARVILYTHKLYSEPEEAEILNHIWSSVYLKFKIEGNKEDWKEYQDILYKRIDMVSRWLERDSNR</sequence>
<dbReference type="EMBL" id="FQYP01000009">
    <property type="protein sequence ID" value="SHJ48127.1"/>
    <property type="molecule type" value="Genomic_DNA"/>
</dbReference>
<evidence type="ECO:0000313" key="1">
    <source>
        <dbReference type="EMBL" id="SHJ48127.1"/>
    </source>
</evidence>
<reference evidence="2" key="1">
    <citation type="submission" date="2016-11" db="EMBL/GenBank/DDBJ databases">
        <authorList>
            <person name="Varghese N."/>
            <person name="Submissions S."/>
        </authorList>
    </citation>
    <scope>NUCLEOTIDE SEQUENCE [LARGE SCALE GENOMIC DNA]</scope>
    <source>
        <strain evidence="2">DSM 22623</strain>
    </source>
</reference>
<proteinExistence type="predicted"/>
<protein>
    <submittedName>
        <fullName evidence="1">Uncharacterized protein</fullName>
    </submittedName>
</protein>
<name>A0A1M6JN14_9FLAO</name>
<dbReference type="OrthoDB" id="975119at2"/>
<accession>A0A1M6JN14</accession>
<dbReference type="Proteomes" id="UP000184432">
    <property type="component" value="Unassembled WGS sequence"/>
</dbReference>
<dbReference type="RefSeq" id="WP_073320007.1">
    <property type="nucleotide sequence ID" value="NZ_FQYP01000009.1"/>
</dbReference>
<dbReference type="AlphaFoldDB" id="A0A1M6JN14"/>
<organism evidence="1 2">
    <name type="scientific">Aquimarina spongiae</name>
    <dbReference type="NCBI Taxonomy" id="570521"/>
    <lineage>
        <taxon>Bacteria</taxon>
        <taxon>Pseudomonadati</taxon>
        <taxon>Bacteroidota</taxon>
        <taxon>Flavobacteriia</taxon>
        <taxon>Flavobacteriales</taxon>
        <taxon>Flavobacteriaceae</taxon>
        <taxon>Aquimarina</taxon>
    </lineage>
</organism>
<keyword evidence="2" id="KW-1185">Reference proteome</keyword>